<dbReference type="EMBL" id="JABZXO010000028">
    <property type="protein sequence ID" value="MBF1657981.1"/>
    <property type="molecule type" value="Genomic_DNA"/>
</dbReference>
<dbReference type="Proteomes" id="UP000770330">
    <property type="component" value="Unassembled WGS sequence"/>
</dbReference>
<dbReference type="AlphaFoldDB" id="A0A930L127"/>
<feature type="region of interest" description="Disordered" evidence="1">
    <location>
        <begin position="36"/>
        <end position="61"/>
    </location>
</feature>
<comment type="caution">
    <text evidence="2">The sequence shown here is derived from an EMBL/GenBank/DDBJ whole genome shotgun (WGS) entry which is preliminary data.</text>
</comment>
<evidence type="ECO:0000256" key="1">
    <source>
        <dbReference type="SAM" id="MobiDB-lite"/>
    </source>
</evidence>
<sequence length="238" mass="24554">MNPLHQRTTGGAPAASELVPEAHGYGFIAASEATANVQSEAPKVTPPAQQAPEPAPAAAPAEPVEKPLIEFITDAPAEATEAPVESATASVVLSPLLPNIGTSTMARLLHLPEVPVSQDVPDDAVRLLVVEASEKGMAAIFSHIDRLRAQLPEAPGSVTSLESIGGILVIPADSKRTPRTVKLKLKVLSGAHPVLMCPWIPALASRLCDDEALAKVAEARPVAAALKKLTAQIEAAAG</sequence>
<proteinExistence type="predicted"/>
<reference evidence="2" key="1">
    <citation type="submission" date="2020-04" db="EMBL/GenBank/DDBJ databases">
        <title>Deep metagenomics examines the oral microbiome during advanced dental caries in children, revealing novel taxa and co-occurrences with host molecules.</title>
        <authorList>
            <person name="Baker J.L."/>
            <person name="Morton J.T."/>
            <person name="Dinis M."/>
            <person name="Alvarez R."/>
            <person name="Tran N.C."/>
            <person name="Knight R."/>
            <person name="Edlund A."/>
        </authorList>
    </citation>
    <scope>NUCLEOTIDE SEQUENCE</scope>
    <source>
        <strain evidence="2">JCVI_39_bin.18</strain>
    </source>
</reference>
<name>A0A930L127_9MICC</name>
<evidence type="ECO:0000313" key="3">
    <source>
        <dbReference type="Proteomes" id="UP000770330"/>
    </source>
</evidence>
<evidence type="ECO:0000313" key="2">
    <source>
        <dbReference type="EMBL" id="MBF1657981.1"/>
    </source>
</evidence>
<accession>A0A930L127</accession>
<gene>
    <name evidence="2" type="ORF">HXO61_08660</name>
</gene>
<feature type="compositionally biased region" description="Low complexity" evidence="1">
    <location>
        <begin position="46"/>
        <end position="61"/>
    </location>
</feature>
<dbReference type="RefSeq" id="WP_303945527.1">
    <property type="nucleotide sequence ID" value="NZ_CAURIN010000012.1"/>
</dbReference>
<protein>
    <submittedName>
        <fullName evidence="2">Uncharacterized protein</fullName>
    </submittedName>
</protein>
<organism evidence="2 3">
    <name type="scientific">Rothia mucilaginosa</name>
    <dbReference type="NCBI Taxonomy" id="43675"/>
    <lineage>
        <taxon>Bacteria</taxon>
        <taxon>Bacillati</taxon>
        <taxon>Actinomycetota</taxon>
        <taxon>Actinomycetes</taxon>
        <taxon>Micrococcales</taxon>
        <taxon>Micrococcaceae</taxon>
        <taxon>Rothia</taxon>
    </lineage>
</organism>